<dbReference type="Gene3D" id="3.60.10.10">
    <property type="entry name" value="Endonuclease/exonuclease/phosphatase"/>
    <property type="match status" value="1"/>
</dbReference>
<keyword evidence="2" id="KW-0732">Signal</keyword>
<dbReference type="InterPro" id="IPR043744">
    <property type="entry name" value="DUF5689"/>
</dbReference>
<feature type="domain" description="Secretion system C-terminal sorting" evidence="5">
    <location>
        <begin position="1192"/>
        <end position="1266"/>
    </location>
</feature>
<dbReference type="PANTHER" id="PTHR42834">
    <property type="entry name" value="ENDONUCLEASE/EXONUCLEASE/PHOSPHATASE FAMILY PROTEIN (AFU_ORTHOLOGUE AFUA_3G09210)"/>
    <property type="match status" value="1"/>
</dbReference>
<evidence type="ECO:0000313" key="6">
    <source>
        <dbReference type="EMBL" id="MFD3003085.1"/>
    </source>
</evidence>
<dbReference type="InterPro" id="IPR005135">
    <property type="entry name" value="Endo/exonuclease/phosphatase"/>
</dbReference>
<organism evidence="6 7">
    <name type="scientific">Pontibacter toksunensis</name>
    <dbReference type="NCBI Taxonomy" id="1332631"/>
    <lineage>
        <taxon>Bacteria</taxon>
        <taxon>Pseudomonadati</taxon>
        <taxon>Bacteroidota</taxon>
        <taxon>Cytophagia</taxon>
        <taxon>Cytophagales</taxon>
        <taxon>Hymenobacteraceae</taxon>
        <taxon>Pontibacter</taxon>
    </lineage>
</organism>
<protein>
    <submittedName>
        <fullName evidence="6">DUF5689 domain-containing protein</fullName>
    </submittedName>
</protein>
<evidence type="ECO:0000259" key="3">
    <source>
        <dbReference type="Pfam" id="PF03372"/>
    </source>
</evidence>
<dbReference type="InterPro" id="IPR036691">
    <property type="entry name" value="Endo/exonu/phosph_ase_sf"/>
</dbReference>
<feature type="domain" description="Endonuclease/exonuclease/phosphatase" evidence="3">
    <location>
        <begin position="751"/>
        <end position="994"/>
    </location>
</feature>
<evidence type="ECO:0000259" key="5">
    <source>
        <dbReference type="Pfam" id="PF18962"/>
    </source>
</evidence>
<keyword evidence="7" id="KW-1185">Reference proteome</keyword>
<evidence type="ECO:0000256" key="1">
    <source>
        <dbReference type="SAM" id="MobiDB-lite"/>
    </source>
</evidence>
<accession>A0ABW6C095</accession>
<evidence type="ECO:0000313" key="7">
    <source>
        <dbReference type="Proteomes" id="UP001597641"/>
    </source>
</evidence>
<evidence type="ECO:0000259" key="4">
    <source>
        <dbReference type="Pfam" id="PF18942"/>
    </source>
</evidence>
<dbReference type="Pfam" id="PF03372">
    <property type="entry name" value="Exo_endo_phos"/>
    <property type="match status" value="1"/>
</dbReference>
<feature type="signal peptide" evidence="2">
    <location>
        <begin position="1"/>
        <end position="25"/>
    </location>
</feature>
<reference evidence="7" key="1">
    <citation type="journal article" date="2019" name="Int. J. Syst. Evol. Microbiol.">
        <title>The Global Catalogue of Microorganisms (GCM) 10K type strain sequencing project: providing services to taxonomists for standard genome sequencing and annotation.</title>
        <authorList>
            <consortium name="The Broad Institute Genomics Platform"/>
            <consortium name="The Broad Institute Genome Sequencing Center for Infectious Disease"/>
            <person name="Wu L."/>
            <person name="Ma J."/>
        </authorList>
    </citation>
    <scope>NUCLEOTIDE SEQUENCE [LARGE SCALE GENOMIC DNA]</scope>
    <source>
        <strain evidence="7">KCTC 23984</strain>
    </source>
</reference>
<dbReference type="Pfam" id="PF18962">
    <property type="entry name" value="Por_Secre_tail"/>
    <property type="match status" value="1"/>
</dbReference>
<evidence type="ECO:0000256" key="2">
    <source>
        <dbReference type="SAM" id="SignalP"/>
    </source>
</evidence>
<comment type="caution">
    <text evidence="6">The sequence shown here is derived from an EMBL/GenBank/DDBJ whole genome shotgun (WGS) entry which is preliminary data.</text>
</comment>
<dbReference type="InterPro" id="IPR026444">
    <property type="entry name" value="Secre_tail"/>
</dbReference>
<feature type="region of interest" description="Disordered" evidence="1">
    <location>
        <begin position="181"/>
        <end position="206"/>
    </location>
</feature>
<dbReference type="Proteomes" id="UP001597641">
    <property type="component" value="Unassembled WGS sequence"/>
</dbReference>
<dbReference type="Pfam" id="PF18942">
    <property type="entry name" value="DUF5689"/>
    <property type="match status" value="1"/>
</dbReference>
<gene>
    <name evidence="6" type="ORF">ACFS7Z_22165</name>
</gene>
<sequence>MRKLLRCMCGIGVLAFLGMANEANAQDIFINELHYDNASAEVNEAIEVAGPAGTDLTGWSLVLYNGNGGTTYYTKSLSGVLPDQNNGFGTLYFPIVGIQNGAPDGIALINAAGETVQFLSYEGAFTAVGGPADGLMSTDIGVSEAGTGPADFSLQLTGAGRMYSDFVWAAEALNTFGSVNAGQSFGEGGGNEPEPEPEPEVPKNPTTGAIVFINEIHYDNVGTDAGEGVEVAGLAGTDLSGWQLVPYNGNGGAPYNTTSLTGTIPNQQSGFGTVFFAISGLQNGAPDGIALVDAAGSVVQFLSYEGTFEATSGPAAGTASTDIGVEEGSGTPEGYSLQLTGTGSAFESFTWATEAVATYNSVNNGQVFLPLQDVVFVNELHYDNDGADTGEGVEVAGNAGANLEGWTLVAYNGNGGASYSTVTLTGIIPNQQNGYGTLFFSIAGLQNGAPDGIALVKADGAVVQFLSYEGVFTAVGGPADGMMSTDIEVSEGSTTPNGFSLQLTGSGFSYDAFTWSGPIANTYNAINTGQSFGTGGGTDPDPVEPQEVTIAAARNLPLGTQVIVNGTLTATDQLGGPAFIQDETGGIALFDSQVHAPGTFSIGDSIQVTASIGAFNQQVQLVDVTSLESFGPATQPIAPVQVTIAELSPALEGQLVTITNASFVDTRGLLFPESNYRITDGTGTLNLRLDGDVESLVGREIPDNAVNITGVVGSFRGTLQLLPRFIEDVPGTTPYVPAGTDIPIAKTLDVMTWNMEFFGSTIPTFGPSDVQLQLQNAARLIDSVHADVIAVQEISDESLLQQLVDMLPGYAKVCSDRFSYSYNAPDPNFPDQKLCFIYNTEVITLVDERVIFEELYDAARSGASTPLDAYPTSPSSFWSSGRLPYIITVDATIEGVTERVQLINIHAKSGAASSDLIRRRFDTQALKDTLDQYYPDANIILLGDYNDDVDESIGGGETTYSTFVQADNFRVVTSTLSEAGLRSFITRDNVIDHITISNELYDEYLMGTATLVIPFNWIENYANTTSDHLPVFTRFEFAEPLLVNAGADKVVYYGYTPSACTTLSASAATGGVAGYTYTWSTGQTGQTIEVCPQISTTYTVTVTDARGVSVTDEVQVCVVDVSCGNASNPKVQVYYNPSGKEGRGKTLCIENDAVPALLALGATLGDGNVTQCDGSPVPAGEVDLRELFSLLVYPNPVSDYLNIISDKIADCEVELTFYNRYGKEVYRNSHSIQNGSLNLDIRNVQLSKGLNYLKVISQYGTQTMRIIKF</sequence>
<dbReference type="RefSeq" id="WP_377489762.1">
    <property type="nucleotide sequence ID" value="NZ_JBHUOX010000024.1"/>
</dbReference>
<dbReference type="SUPFAM" id="SSF56219">
    <property type="entry name" value="DNase I-like"/>
    <property type="match status" value="1"/>
</dbReference>
<name>A0ABW6C095_9BACT</name>
<proteinExistence type="predicted"/>
<feature type="chain" id="PRO_5045655499" evidence="2">
    <location>
        <begin position="26"/>
        <end position="1269"/>
    </location>
</feature>
<feature type="domain" description="DUF5689" evidence="4">
    <location>
        <begin position="576"/>
        <end position="729"/>
    </location>
</feature>
<dbReference type="NCBIfam" id="TIGR04183">
    <property type="entry name" value="Por_Secre_tail"/>
    <property type="match status" value="1"/>
</dbReference>
<dbReference type="PANTHER" id="PTHR42834:SF1">
    <property type="entry name" value="ENDONUCLEASE_EXONUCLEASE_PHOSPHATASE FAMILY PROTEIN (AFU_ORTHOLOGUE AFUA_3G09210)"/>
    <property type="match status" value="1"/>
</dbReference>
<dbReference type="EMBL" id="JBHUOX010000024">
    <property type="protein sequence ID" value="MFD3003085.1"/>
    <property type="molecule type" value="Genomic_DNA"/>
</dbReference>